<evidence type="ECO:0000313" key="2">
    <source>
        <dbReference type="EMBL" id="KAK3895079.1"/>
    </source>
</evidence>
<gene>
    <name evidence="2" type="ORF">Pcinc_001175</name>
</gene>
<reference evidence="2" key="1">
    <citation type="submission" date="2023-10" db="EMBL/GenBank/DDBJ databases">
        <title>Genome assemblies of two species of porcelain crab, Petrolisthes cinctipes and Petrolisthes manimaculis (Anomura: Porcellanidae).</title>
        <authorList>
            <person name="Angst P."/>
        </authorList>
    </citation>
    <scope>NUCLEOTIDE SEQUENCE</scope>
    <source>
        <strain evidence="2">PB745_01</strain>
        <tissue evidence="2">Gill</tissue>
    </source>
</reference>
<protein>
    <submittedName>
        <fullName evidence="2">Uncharacterized protein</fullName>
    </submittedName>
</protein>
<evidence type="ECO:0000313" key="3">
    <source>
        <dbReference type="Proteomes" id="UP001286313"/>
    </source>
</evidence>
<dbReference type="AlphaFoldDB" id="A0AAE1GL95"/>
<accession>A0AAE1GL95</accession>
<feature type="transmembrane region" description="Helical" evidence="1">
    <location>
        <begin position="50"/>
        <end position="69"/>
    </location>
</feature>
<dbReference type="Proteomes" id="UP001286313">
    <property type="component" value="Unassembled WGS sequence"/>
</dbReference>
<sequence>MDELKVLLQTLVHRQEEPNTKAEVREVLDVLEEWPGFNMFRVFTLGRARLVDISSFVVTYIIIFLQFRLTE</sequence>
<dbReference type="EMBL" id="JAWQEG010000068">
    <property type="protein sequence ID" value="KAK3895079.1"/>
    <property type="molecule type" value="Genomic_DNA"/>
</dbReference>
<comment type="caution">
    <text evidence="2">The sequence shown here is derived from an EMBL/GenBank/DDBJ whole genome shotgun (WGS) entry which is preliminary data.</text>
</comment>
<evidence type="ECO:0000256" key="1">
    <source>
        <dbReference type="SAM" id="Phobius"/>
    </source>
</evidence>
<name>A0AAE1GL95_PETCI</name>
<keyword evidence="1" id="KW-0472">Membrane</keyword>
<keyword evidence="1" id="KW-0812">Transmembrane</keyword>
<keyword evidence="3" id="KW-1185">Reference proteome</keyword>
<keyword evidence="1" id="KW-1133">Transmembrane helix</keyword>
<proteinExistence type="predicted"/>
<organism evidence="2 3">
    <name type="scientific">Petrolisthes cinctipes</name>
    <name type="common">Flat porcelain crab</name>
    <dbReference type="NCBI Taxonomy" id="88211"/>
    <lineage>
        <taxon>Eukaryota</taxon>
        <taxon>Metazoa</taxon>
        <taxon>Ecdysozoa</taxon>
        <taxon>Arthropoda</taxon>
        <taxon>Crustacea</taxon>
        <taxon>Multicrustacea</taxon>
        <taxon>Malacostraca</taxon>
        <taxon>Eumalacostraca</taxon>
        <taxon>Eucarida</taxon>
        <taxon>Decapoda</taxon>
        <taxon>Pleocyemata</taxon>
        <taxon>Anomura</taxon>
        <taxon>Galatheoidea</taxon>
        <taxon>Porcellanidae</taxon>
        <taxon>Petrolisthes</taxon>
    </lineage>
</organism>